<dbReference type="Proteomes" id="UP000234752">
    <property type="component" value="Chromosome eg_2"/>
</dbReference>
<dbReference type="EMBL" id="CP025612">
    <property type="protein sequence ID" value="AUN31967.1"/>
    <property type="molecule type" value="Genomic_DNA"/>
</dbReference>
<name>A0A2K9NFW6_9PROT</name>
<protein>
    <submittedName>
        <fullName evidence="1">Uncharacterized protein</fullName>
    </submittedName>
</protein>
<evidence type="ECO:0000313" key="1">
    <source>
        <dbReference type="EMBL" id="AUN31967.1"/>
    </source>
</evidence>
<keyword evidence="2" id="KW-1185">Reference proteome</keyword>
<gene>
    <name evidence="1" type="ORF">C0V82_16185</name>
</gene>
<dbReference type="AlphaFoldDB" id="A0A2K9NFW6"/>
<proteinExistence type="predicted"/>
<evidence type="ECO:0000313" key="2">
    <source>
        <dbReference type="Proteomes" id="UP000234752"/>
    </source>
</evidence>
<dbReference type="RefSeq" id="WP_102113521.1">
    <property type="nucleotide sequence ID" value="NZ_BMGN01000012.1"/>
</dbReference>
<reference evidence="1 2" key="1">
    <citation type="submission" date="2017-12" db="EMBL/GenBank/DDBJ databases">
        <title>Genomes of bacteria within cyanobacterial aggregates.</title>
        <authorList>
            <person name="Cai H."/>
        </authorList>
    </citation>
    <scope>NUCLEOTIDE SEQUENCE [LARGE SCALE GENOMIC DNA]</scope>
    <source>
        <strain evidence="1 2">TH16</strain>
    </source>
</reference>
<organism evidence="1 2">
    <name type="scientific">Niveispirillum cyanobacteriorum</name>
    <dbReference type="NCBI Taxonomy" id="1612173"/>
    <lineage>
        <taxon>Bacteria</taxon>
        <taxon>Pseudomonadati</taxon>
        <taxon>Pseudomonadota</taxon>
        <taxon>Alphaproteobacteria</taxon>
        <taxon>Rhodospirillales</taxon>
        <taxon>Azospirillaceae</taxon>
        <taxon>Niveispirillum</taxon>
    </lineage>
</organism>
<sequence>MRNVSVGLICLGVLLILGGWIVSPSEPYSTTVTLHRLFTKLSLILTGGFACVTGAVTLLVSDRAATQPTPMAPPAATLIGTEMQNPDRPTATQAQAKPGGMHESDKLMGITVLALVLLGLAAALFTRG</sequence>
<accession>A0A2K9NFW6</accession>
<dbReference type="KEGG" id="ncb:C0V82_16185"/>